<accession>A0A6N9TU33</accession>
<dbReference type="InterPro" id="IPR007419">
    <property type="entry name" value="BFD-like_2Fe2S-bd_dom"/>
</dbReference>
<dbReference type="Gene3D" id="3.50.50.60">
    <property type="entry name" value="FAD/NAD(P)-binding domain"/>
    <property type="match status" value="2"/>
</dbReference>
<dbReference type="PRINTS" id="PR00368">
    <property type="entry name" value="FADPNR"/>
</dbReference>
<dbReference type="InterPro" id="IPR041854">
    <property type="entry name" value="BFD-like_2Fe2S-bd_dom_sf"/>
</dbReference>
<dbReference type="Proteomes" id="UP000471293">
    <property type="component" value="Unassembled WGS sequence"/>
</dbReference>
<dbReference type="AlphaFoldDB" id="A0A6N9TU33"/>
<evidence type="ECO:0000256" key="1">
    <source>
        <dbReference type="ARBA" id="ARBA00023002"/>
    </source>
</evidence>
<evidence type="ECO:0000259" key="4">
    <source>
        <dbReference type="Pfam" id="PF07992"/>
    </source>
</evidence>
<evidence type="ECO:0000313" key="5">
    <source>
        <dbReference type="EMBL" id="NEA15010.1"/>
    </source>
</evidence>
<feature type="compositionally biased region" description="Low complexity" evidence="2">
    <location>
        <begin position="491"/>
        <end position="504"/>
    </location>
</feature>
<dbReference type="InterPro" id="IPR051691">
    <property type="entry name" value="Metab_Enz_Cyan_OpOx_G3PDH"/>
</dbReference>
<dbReference type="Pfam" id="PF04324">
    <property type="entry name" value="Fer2_BFD"/>
    <property type="match status" value="1"/>
</dbReference>
<name>A0A6N9TU33_STRHA</name>
<protein>
    <submittedName>
        <fullName evidence="5">FAD-dependent oxidoreductase</fullName>
    </submittedName>
</protein>
<dbReference type="InterPro" id="IPR036188">
    <property type="entry name" value="FAD/NAD-bd_sf"/>
</dbReference>
<organism evidence="5 6">
    <name type="scientific">Streptomyces halstedii</name>
    <dbReference type="NCBI Taxonomy" id="1944"/>
    <lineage>
        <taxon>Bacteria</taxon>
        <taxon>Bacillati</taxon>
        <taxon>Actinomycetota</taxon>
        <taxon>Actinomycetes</taxon>
        <taxon>Kitasatosporales</taxon>
        <taxon>Streptomycetaceae</taxon>
        <taxon>Streptomyces</taxon>
    </lineage>
</organism>
<comment type="caution">
    <text evidence="5">The sequence shown here is derived from an EMBL/GenBank/DDBJ whole genome shotgun (WGS) entry which is preliminary data.</text>
</comment>
<dbReference type="PRINTS" id="PR00411">
    <property type="entry name" value="PNDRDTASEI"/>
</dbReference>
<dbReference type="InterPro" id="IPR017224">
    <property type="entry name" value="Opine_Oxase_asu/HCN_bsu"/>
</dbReference>
<dbReference type="EMBL" id="JAAGLQ010000120">
    <property type="protein sequence ID" value="NEA15010.1"/>
    <property type="molecule type" value="Genomic_DNA"/>
</dbReference>
<dbReference type="CDD" id="cd19946">
    <property type="entry name" value="GlpA-like_Fer2_BFD-like"/>
    <property type="match status" value="1"/>
</dbReference>
<dbReference type="PANTHER" id="PTHR42949:SF3">
    <property type="entry name" value="ANAEROBIC GLYCEROL-3-PHOSPHATE DEHYDROGENASE SUBUNIT B"/>
    <property type="match status" value="1"/>
</dbReference>
<dbReference type="GO" id="GO:0016491">
    <property type="term" value="F:oxidoreductase activity"/>
    <property type="evidence" value="ECO:0007669"/>
    <property type="project" value="UniProtKB-KW"/>
</dbReference>
<dbReference type="Gene3D" id="1.10.10.1100">
    <property type="entry name" value="BFD-like [2Fe-2S]-binding domain"/>
    <property type="match status" value="1"/>
</dbReference>
<dbReference type="InterPro" id="IPR023753">
    <property type="entry name" value="FAD/NAD-binding_dom"/>
</dbReference>
<dbReference type="PIRSF" id="PIRSF037495">
    <property type="entry name" value="Opine_OX_OoxA/HcnB"/>
    <property type="match status" value="1"/>
</dbReference>
<sequence length="515" mass="52756">MPGSRSEARASAGGRTATGLAVVGAGPAGLAAAVTAADHGLDVTVVDAAAAPGGQYFRSPPEELAAVRPGTAPHGQRVFDDLVTRLTAHRAAGRVRHVSGHHVWTVARTRDGWALHTVTGQGGEGGPMVLARRILLATGAYERQLPFPGWTMPGVVGAAGAQAMLKSGLVLPGRRVVVAGSGPLLQAVAVSLVHAGARVPALVEAAGYGGYARAPRVLAANPAKLAEGIRHGAALARAGVRVMSHSAVTAVHGADRVEAVTVSRVDRDWRPVPGSGRTLVCDALAVGHGLTPQLELAVEIGCDTTVRADGSLALRLDERLRTSVGGVWAAGEPGGIGGVALALVEGELAAHAVAAEVRGGPLRETAGRVRSLRRARRAQRAFAELMGAVHRPGPGWRDWADDDTEVCRCEEVTAGRIRRAVTELGASDARTVKLFTRAGMGWCQGRTCGFAVHELARSDIDAARAPTPDRRMPACPVLLSALAGEDTTADPEGAPGAPETPGTAAPGGNGGNRRP</sequence>
<gene>
    <name evidence="5" type="ORF">G3I29_05605</name>
</gene>
<reference evidence="5 6" key="1">
    <citation type="submission" date="2020-01" db="EMBL/GenBank/DDBJ databases">
        <title>Insect and environment-associated Actinomycetes.</title>
        <authorList>
            <person name="Currrie C."/>
            <person name="Chevrette M."/>
            <person name="Carlson C."/>
            <person name="Stubbendieck R."/>
            <person name="Wendt-Pienkowski E."/>
        </authorList>
    </citation>
    <scope>NUCLEOTIDE SEQUENCE [LARGE SCALE GENOMIC DNA]</scope>
    <source>
        <strain evidence="5 6">SID11342</strain>
    </source>
</reference>
<evidence type="ECO:0000313" key="6">
    <source>
        <dbReference type="Proteomes" id="UP000471293"/>
    </source>
</evidence>
<dbReference type="Pfam" id="PF07992">
    <property type="entry name" value="Pyr_redox_2"/>
    <property type="match status" value="1"/>
</dbReference>
<feature type="domain" description="FAD/NAD(P)-binding" evidence="4">
    <location>
        <begin position="20"/>
        <end position="332"/>
    </location>
</feature>
<dbReference type="PANTHER" id="PTHR42949">
    <property type="entry name" value="ANAEROBIC GLYCEROL-3-PHOSPHATE DEHYDROGENASE SUBUNIT B"/>
    <property type="match status" value="1"/>
</dbReference>
<feature type="compositionally biased region" description="Gly residues" evidence="2">
    <location>
        <begin position="505"/>
        <end position="515"/>
    </location>
</feature>
<dbReference type="RefSeq" id="WP_164342725.1">
    <property type="nucleotide sequence ID" value="NZ_JAAGLQ010000120.1"/>
</dbReference>
<proteinExistence type="predicted"/>
<keyword evidence="1" id="KW-0560">Oxidoreductase</keyword>
<feature type="region of interest" description="Disordered" evidence="2">
    <location>
        <begin position="481"/>
        <end position="515"/>
    </location>
</feature>
<dbReference type="SUPFAM" id="SSF51905">
    <property type="entry name" value="FAD/NAD(P)-binding domain"/>
    <property type="match status" value="1"/>
</dbReference>
<evidence type="ECO:0000256" key="2">
    <source>
        <dbReference type="SAM" id="MobiDB-lite"/>
    </source>
</evidence>
<evidence type="ECO:0000259" key="3">
    <source>
        <dbReference type="Pfam" id="PF04324"/>
    </source>
</evidence>
<feature type="domain" description="BFD-like [2Fe-2S]-binding" evidence="3">
    <location>
        <begin position="406"/>
        <end position="455"/>
    </location>
</feature>